<gene>
    <name evidence="2" type="ORF">GSI_02827</name>
</gene>
<name>A0A2G8SMQ5_9APHY</name>
<dbReference type="Proteomes" id="UP000230002">
    <property type="component" value="Unassembled WGS sequence"/>
</dbReference>
<feature type="compositionally biased region" description="Basic and acidic residues" evidence="1">
    <location>
        <begin position="119"/>
        <end position="132"/>
    </location>
</feature>
<feature type="region of interest" description="Disordered" evidence="1">
    <location>
        <begin position="117"/>
        <end position="156"/>
    </location>
</feature>
<evidence type="ECO:0000256" key="1">
    <source>
        <dbReference type="SAM" id="MobiDB-lite"/>
    </source>
</evidence>
<accession>A0A2G8SMQ5</accession>
<keyword evidence="3" id="KW-1185">Reference proteome</keyword>
<proteinExistence type="predicted"/>
<dbReference type="EMBL" id="AYKW01000004">
    <property type="protein sequence ID" value="PIL35040.1"/>
    <property type="molecule type" value="Genomic_DNA"/>
</dbReference>
<organism evidence="2 3">
    <name type="scientific">Ganoderma sinense ZZ0214-1</name>
    <dbReference type="NCBI Taxonomy" id="1077348"/>
    <lineage>
        <taxon>Eukaryota</taxon>
        <taxon>Fungi</taxon>
        <taxon>Dikarya</taxon>
        <taxon>Basidiomycota</taxon>
        <taxon>Agaricomycotina</taxon>
        <taxon>Agaricomycetes</taxon>
        <taxon>Polyporales</taxon>
        <taxon>Polyporaceae</taxon>
        <taxon>Ganoderma</taxon>
    </lineage>
</organism>
<feature type="compositionally biased region" description="Low complexity" evidence="1">
    <location>
        <begin position="26"/>
        <end position="43"/>
    </location>
</feature>
<dbReference type="AlphaFoldDB" id="A0A2G8SMQ5"/>
<reference evidence="2 3" key="1">
    <citation type="journal article" date="2015" name="Sci. Rep.">
        <title>Chromosome-level genome map provides insights into diverse defense mechanisms in the medicinal fungus Ganoderma sinense.</title>
        <authorList>
            <person name="Zhu Y."/>
            <person name="Xu J."/>
            <person name="Sun C."/>
            <person name="Zhou S."/>
            <person name="Xu H."/>
            <person name="Nelson D.R."/>
            <person name="Qian J."/>
            <person name="Song J."/>
            <person name="Luo H."/>
            <person name="Xiang L."/>
            <person name="Li Y."/>
            <person name="Xu Z."/>
            <person name="Ji A."/>
            <person name="Wang L."/>
            <person name="Lu S."/>
            <person name="Hayward A."/>
            <person name="Sun W."/>
            <person name="Li X."/>
            <person name="Schwartz D.C."/>
            <person name="Wang Y."/>
            <person name="Chen S."/>
        </authorList>
    </citation>
    <scope>NUCLEOTIDE SEQUENCE [LARGE SCALE GENOMIC DNA]</scope>
    <source>
        <strain evidence="2 3">ZZ0214-1</strain>
    </source>
</reference>
<feature type="region of interest" description="Disordered" evidence="1">
    <location>
        <begin position="24"/>
        <end position="43"/>
    </location>
</feature>
<comment type="caution">
    <text evidence="2">The sequence shown here is derived from an EMBL/GenBank/DDBJ whole genome shotgun (WGS) entry which is preliminary data.</text>
</comment>
<evidence type="ECO:0000313" key="3">
    <source>
        <dbReference type="Proteomes" id="UP000230002"/>
    </source>
</evidence>
<evidence type="ECO:0000313" key="2">
    <source>
        <dbReference type="EMBL" id="PIL35040.1"/>
    </source>
</evidence>
<protein>
    <submittedName>
        <fullName evidence="2">Uncharacterized protein</fullName>
    </submittedName>
</protein>
<sequence>MSTRTSPFPAALDLEAIQAPLISATSPPDWASESDSSSIQSSPDIVHGARMACASSLIDPLDEIDLAALDDQHDNCVELRNGFLESPHRTVPQRSLLLQAHTRSESMDLRETCVPPFRDPTKRVNGHVDSRRPSTPQSSPLLEALTQPEARDVHQV</sequence>